<evidence type="ECO:0000313" key="2">
    <source>
        <dbReference type="Proteomes" id="UP000235145"/>
    </source>
</evidence>
<dbReference type="InterPro" id="IPR012340">
    <property type="entry name" value="NA-bd_OB-fold"/>
</dbReference>
<dbReference type="EMBL" id="NBSK02000004">
    <property type="protein sequence ID" value="KAJ0208592.1"/>
    <property type="molecule type" value="Genomic_DNA"/>
</dbReference>
<reference evidence="1 2" key="1">
    <citation type="journal article" date="2017" name="Nat. Commun.">
        <title>Genome assembly with in vitro proximity ligation data and whole-genome triplication in lettuce.</title>
        <authorList>
            <person name="Reyes-Chin-Wo S."/>
            <person name="Wang Z."/>
            <person name="Yang X."/>
            <person name="Kozik A."/>
            <person name="Arikit S."/>
            <person name="Song C."/>
            <person name="Xia L."/>
            <person name="Froenicke L."/>
            <person name="Lavelle D.O."/>
            <person name="Truco M.J."/>
            <person name="Xia R."/>
            <person name="Zhu S."/>
            <person name="Xu C."/>
            <person name="Xu H."/>
            <person name="Xu X."/>
            <person name="Cox K."/>
            <person name="Korf I."/>
            <person name="Meyers B.C."/>
            <person name="Michelmore R.W."/>
        </authorList>
    </citation>
    <scope>NUCLEOTIDE SEQUENCE [LARGE SCALE GENOMIC DNA]</scope>
    <source>
        <strain evidence="2">cv. Salinas</strain>
        <tissue evidence="1">Seedlings</tissue>
    </source>
</reference>
<dbReference type="SUPFAM" id="SSF50249">
    <property type="entry name" value="Nucleic acid-binding proteins"/>
    <property type="match status" value="1"/>
</dbReference>
<comment type="caution">
    <text evidence="1">The sequence shown here is derived from an EMBL/GenBank/DDBJ whole genome shotgun (WGS) entry which is preliminary data.</text>
</comment>
<evidence type="ECO:0008006" key="3">
    <source>
        <dbReference type="Google" id="ProtNLM"/>
    </source>
</evidence>
<dbReference type="AlphaFoldDB" id="A0A9R1XI07"/>
<gene>
    <name evidence="1" type="ORF">LSAT_V11C400191950</name>
</gene>
<dbReference type="Gene3D" id="2.40.50.140">
    <property type="entry name" value="Nucleic acid-binding proteins"/>
    <property type="match status" value="1"/>
</dbReference>
<keyword evidence="2" id="KW-1185">Reference proteome</keyword>
<organism evidence="1 2">
    <name type="scientific">Lactuca sativa</name>
    <name type="common">Garden lettuce</name>
    <dbReference type="NCBI Taxonomy" id="4236"/>
    <lineage>
        <taxon>Eukaryota</taxon>
        <taxon>Viridiplantae</taxon>
        <taxon>Streptophyta</taxon>
        <taxon>Embryophyta</taxon>
        <taxon>Tracheophyta</taxon>
        <taxon>Spermatophyta</taxon>
        <taxon>Magnoliopsida</taxon>
        <taxon>eudicotyledons</taxon>
        <taxon>Gunneridae</taxon>
        <taxon>Pentapetalae</taxon>
        <taxon>asterids</taxon>
        <taxon>campanulids</taxon>
        <taxon>Asterales</taxon>
        <taxon>Asteraceae</taxon>
        <taxon>Cichorioideae</taxon>
        <taxon>Cichorieae</taxon>
        <taxon>Lactucinae</taxon>
        <taxon>Lactuca</taxon>
    </lineage>
</organism>
<sequence>MFYVPIVEIPFINEAHNDTAVHILSLKTQHFCKYKFSLTLNDTTDTISTIIFDTSCQKLLNSTLQNLIANNNTINRKTLPRFITEQKGQTKNMSIHILKASAQENLRFIIVYIESSKPTSQTDVPTTRSTLQQNTLESRTFVTRAARALSYNTTDIHINHITIFDAFMFSSTCITFFHA</sequence>
<dbReference type="Proteomes" id="UP000235145">
    <property type="component" value="Unassembled WGS sequence"/>
</dbReference>
<evidence type="ECO:0000313" key="1">
    <source>
        <dbReference type="EMBL" id="KAJ0208592.1"/>
    </source>
</evidence>
<accession>A0A9R1XI07</accession>
<protein>
    <recommendedName>
        <fullName evidence="3">Replication factor A C-terminal domain-containing protein</fullName>
    </recommendedName>
</protein>
<name>A0A9R1XI07_LACSA</name>
<proteinExistence type="predicted"/>